<feature type="domain" description="Chorismate-utilising enzyme C-terminal" evidence="6">
    <location>
        <begin position="115"/>
        <end position="375"/>
    </location>
</feature>
<dbReference type="PANTHER" id="PTHR42839:SF2">
    <property type="entry name" value="ISOCHORISMATE SYNTHASE ENTC"/>
    <property type="match status" value="1"/>
</dbReference>
<organism evidence="7 8">
    <name type="scientific">Pseudochelatococcus lubricantis</name>
    <dbReference type="NCBI Taxonomy" id="1538102"/>
    <lineage>
        <taxon>Bacteria</taxon>
        <taxon>Pseudomonadati</taxon>
        <taxon>Pseudomonadota</taxon>
        <taxon>Alphaproteobacteria</taxon>
        <taxon>Hyphomicrobiales</taxon>
        <taxon>Chelatococcaceae</taxon>
        <taxon>Pseudochelatococcus</taxon>
    </lineage>
</organism>
<evidence type="ECO:0000256" key="2">
    <source>
        <dbReference type="ARBA" id="ARBA00005297"/>
    </source>
</evidence>
<dbReference type="InterPro" id="IPR004561">
    <property type="entry name" value="IsoChor_synthase"/>
</dbReference>
<evidence type="ECO:0000256" key="5">
    <source>
        <dbReference type="ARBA" id="ARBA00041564"/>
    </source>
</evidence>
<evidence type="ECO:0000256" key="1">
    <source>
        <dbReference type="ARBA" id="ARBA00000799"/>
    </source>
</evidence>
<dbReference type="InterPro" id="IPR005801">
    <property type="entry name" value="ADC_synthase"/>
</dbReference>
<keyword evidence="8" id="KW-1185">Reference proteome</keyword>
<evidence type="ECO:0000256" key="3">
    <source>
        <dbReference type="ARBA" id="ARBA00012824"/>
    </source>
</evidence>
<evidence type="ECO:0000313" key="8">
    <source>
        <dbReference type="Proteomes" id="UP001429580"/>
    </source>
</evidence>
<dbReference type="SUPFAM" id="SSF56322">
    <property type="entry name" value="ADC synthase"/>
    <property type="match status" value="1"/>
</dbReference>
<evidence type="ECO:0000256" key="4">
    <source>
        <dbReference type="ARBA" id="ARBA00023235"/>
    </source>
</evidence>
<dbReference type="EMBL" id="JAASQI010000001">
    <property type="protein sequence ID" value="NIJ56414.1"/>
    <property type="molecule type" value="Genomic_DNA"/>
</dbReference>
<protein>
    <recommendedName>
        <fullName evidence="3">isochorismate synthase</fullName>
        <ecNumber evidence="3">5.4.4.2</ecNumber>
    </recommendedName>
    <alternativeName>
        <fullName evidence="5">Isochorismate mutase</fullName>
    </alternativeName>
</protein>
<dbReference type="Gene3D" id="3.60.120.10">
    <property type="entry name" value="Anthranilate synthase"/>
    <property type="match status" value="1"/>
</dbReference>
<comment type="similarity">
    <text evidence="2">Belongs to the isochorismate synthase family.</text>
</comment>
<name>A0ABX0UVX1_9HYPH</name>
<evidence type="ECO:0000313" key="7">
    <source>
        <dbReference type="EMBL" id="NIJ56414.1"/>
    </source>
</evidence>
<dbReference type="Proteomes" id="UP001429580">
    <property type="component" value="Unassembled WGS sequence"/>
</dbReference>
<dbReference type="EC" id="5.4.4.2" evidence="3"/>
<accession>A0ABX0UVX1</accession>
<dbReference type="NCBIfam" id="TIGR00543">
    <property type="entry name" value="isochor_syn"/>
    <property type="match status" value="1"/>
</dbReference>
<dbReference type="Pfam" id="PF00425">
    <property type="entry name" value="Chorismate_bind"/>
    <property type="match status" value="1"/>
</dbReference>
<gene>
    <name evidence="7" type="ORF">FHS82_000227</name>
</gene>
<evidence type="ECO:0000259" key="6">
    <source>
        <dbReference type="Pfam" id="PF00425"/>
    </source>
</evidence>
<proteinExistence type="inferred from homology"/>
<dbReference type="PANTHER" id="PTHR42839">
    <property type="entry name" value="ISOCHORISMATE SYNTHASE ENTC"/>
    <property type="match status" value="1"/>
</dbReference>
<dbReference type="InterPro" id="IPR015890">
    <property type="entry name" value="Chorismate_C"/>
</dbReference>
<reference evidence="7 8" key="1">
    <citation type="submission" date="2020-03" db="EMBL/GenBank/DDBJ databases">
        <title>Genomic Encyclopedia of Type Strains, Phase IV (KMG-IV): sequencing the most valuable type-strain genomes for metagenomic binning, comparative biology and taxonomic classification.</title>
        <authorList>
            <person name="Goeker M."/>
        </authorList>
    </citation>
    <scope>NUCLEOTIDE SEQUENCE [LARGE SCALE GENOMIC DNA]</scope>
    <source>
        <strain evidence="7 8">DSM 103870</strain>
    </source>
</reference>
<sequence>MASVAMRQPAEGSDIENAGFAAPFVFSGAGGTLVGHGAGCSLAPTAAGSLAAAVEVFWKEQRHATLLVGALPFDRTAAAHLYAPESVSAAAPIGKVRSLPRAAGGWTSIAEPPAATYADSVARALALLNDEAAALRKVVLARSLLVTAPHAIDLDAVLTRLAQDSTITTYAVPLPAAASGAPRTLVGASPELLVDKRGGTVRSAPLAGSARRHADAAADRASADGLLHSEKDLREHAFVVEAILDTLTPYCRALSAPEGPSLVSTASMWHLGTAIDGELKDPAVSVVELAAALHPTPAVCGLPRATAREAIATLEDFDRGFYAGAVGWADRAGDGRWMVAIRCAEFSGATARLYAGAGIVPGSDPESEVAETSAKFAALLAALGIDEAGRTQEPR</sequence>
<dbReference type="RefSeq" id="WP_166947867.1">
    <property type="nucleotide sequence ID" value="NZ_JAASQI010000001.1"/>
</dbReference>
<comment type="caution">
    <text evidence="7">The sequence shown here is derived from an EMBL/GenBank/DDBJ whole genome shotgun (WGS) entry which is preliminary data.</text>
</comment>
<dbReference type="GO" id="GO:0008909">
    <property type="term" value="F:isochorismate synthase activity"/>
    <property type="evidence" value="ECO:0007669"/>
    <property type="project" value="UniProtKB-EC"/>
</dbReference>
<comment type="catalytic activity">
    <reaction evidence="1">
        <text>chorismate = isochorismate</text>
        <dbReference type="Rhea" id="RHEA:18985"/>
        <dbReference type="ChEBI" id="CHEBI:29748"/>
        <dbReference type="ChEBI" id="CHEBI:29780"/>
        <dbReference type="EC" id="5.4.4.2"/>
    </reaction>
</comment>
<keyword evidence="4 7" id="KW-0413">Isomerase</keyword>